<keyword evidence="1" id="KW-0472">Membrane</keyword>
<reference evidence="3 4" key="2">
    <citation type="submission" date="2024-07" db="EMBL/GenBank/DDBJ databases">
        <authorList>
            <person name="Akdeniz Z."/>
        </authorList>
    </citation>
    <scope>NUCLEOTIDE SEQUENCE [LARGE SCALE GENOMIC DNA]</scope>
</reference>
<comment type="caution">
    <text evidence="2">The sequence shown here is derived from an EMBL/GenBank/DDBJ whole genome shotgun (WGS) entry which is preliminary data.</text>
</comment>
<dbReference type="EMBL" id="CAXDID020000618">
    <property type="protein sequence ID" value="CAL6106818.1"/>
    <property type="molecule type" value="Genomic_DNA"/>
</dbReference>
<dbReference type="Proteomes" id="UP001642409">
    <property type="component" value="Unassembled WGS sequence"/>
</dbReference>
<accession>A0AA86TS69</accession>
<proteinExistence type="predicted"/>
<evidence type="ECO:0000313" key="2">
    <source>
        <dbReference type="EMBL" id="CAI9920533.1"/>
    </source>
</evidence>
<gene>
    <name evidence="3" type="ORF">HINF_LOCUS73981</name>
    <name evidence="2" type="ORF">HINF_LOCUS8178</name>
</gene>
<sequence>MIYYYCGSSATYQNKCIEVTYEQLYGKQDQIMITQTNGYISIAIICISILFSVTLVILNLLKQQKAQSKSRALKINNVIKLPKQKKIIVNENNQLQRSQVLE</sequence>
<keyword evidence="1" id="KW-0812">Transmembrane</keyword>
<evidence type="ECO:0000313" key="4">
    <source>
        <dbReference type="Proteomes" id="UP001642409"/>
    </source>
</evidence>
<name>A0AA86TS69_9EUKA</name>
<evidence type="ECO:0000256" key="1">
    <source>
        <dbReference type="SAM" id="Phobius"/>
    </source>
</evidence>
<keyword evidence="4" id="KW-1185">Reference proteome</keyword>
<organism evidence="2">
    <name type="scientific">Hexamita inflata</name>
    <dbReference type="NCBI Taxonomy" id="28002"/>
    <lineage>
        <taxon>Eukaryota</taxon>
        <taxon>Metamonada</taxon>
        <taxon>Diplomonadida</taxon>
        <taxon>Hexamitidae</taxon>
        <taxon>Hexamitinae</taxon>
        <taxon>Hexamita</taxon>
    </lineage>
</organism>
<keyword evidence="1" id="KW-1133">Transmembrane helix</keyword>
<reference evidence="2" key="1">
    <citation type="submission" date="2023-06" db="EMBL/GenBank/DDBJ databases">
        <authorList>
            <person name="Kurt Z."/>
        </authorList>
    </citation>
    <scope>NUCLEOTIDE SEQUENCE</scope>
</reference>
<evidence type="ECO:0000313" key="3">
    <source>
        <dbReference type="EMBL" id="CAL6106818.1"/>
    </source>
</evidence>
<feature type="transmembrane region" description="Helical" evidence="1">
    <location>
        <begin position="39"/>
        <end position="61"/>
    </location>
</feature>
<dbReference type="EMBL" id="CATOUU010000201">
    <property type="protein sequence ID" value="CAI9920533.1"/>
    <property type="molecule type" value="Genomic_DNA"/>
</dbReference>
<protein>
    <submittedName>
        <fullName evidence="3">Hypothetical_protein</fullName>
    </submittedName>
</protein>
<dbReference type="AlphaFoldDB" id="A0AA86TS69"/>